<dbReference type="SUPFAM" id="SSF56112">
    <property type="entry name" value="Protein kinase-like (PK-like)"/>
    <property type="match status" value="1"/>
</dbReference>
<evidence type="ECO:0000256" key="2">
    <source>
        <dbReference type="ARBA" id="ARBA00022679"/>
    </source>
</evidence>
<dbReference type="SMART" id="SM00220">
    <property type="entry name" value="S_TKc"/>
    <property type="match status" value="1"/>
</dbReference>
<dbReference type="GO" id="GO:0005524">
    <property type="term" value="F:ATP binding"/>
    <property type="evidence" value="ECO:0007669"/>
    <property type="project" value="UniProtKB-UniRule"/>
</dbReference>
<keyword evidence="1" id="KW-0723">Serine/threonine-protein kinase</keyword>
<keyword evidence="5 11" id="KW-0067">ATP-binding</keyword>
<feature type="domain" description="Protein kinase" evidence="12">
    <location>
        <begin position="19"/>
        <end position="282"/>
    </location>
</feature>
<dbReference type="GO" id="GO:0004674">
    <property type="term" value="F:protein serine/threonine kinase activity"/>
    <property type="evidence" value="ECO:0007669"/>
    <property type="project" value="UniProtKB-KW"/>
</dbReference>
<dbReference type="OrthoDB" id="10252354at2759"/>
<proteinExistence type="inferred from homology"/>
<evidence type="ECO:0000256" key="6">
    <source>
        <dbReference type="ARBA" id="ARBA00038035"/>
    </source>
</evidence>
<dbReference type="EC" id="2.7.12.2" evidence="7"/>
<name>A0A4P9X5J8_9FUNG</name>
<dbReference type="Gene3D" id="1.10.510.10">
    <property type="entry name" value="Transferase(Phosphotransferase) domain 1"/>
    <property type="match status" value="1"/>
</dbReference>
<comment type="catalytic activity">
    <reaction evidence="10">
        <text>L-tyrosyl-[protein] + ATP = O-phospho-L-tyrosyl-[protein] + ADP + H(+)</text>
        <dbReference type="Rhea" id="RHEA:10596"/>
        <dbReference type="Rhea" id="RHEA-COMP:10136"/>
        <dbReference type="Rhea" id="RHEA-COMP:20101"/>
        <dbReference type="ChEBI" id="CHEBI:15378"/>
        <dbReference type="ChEBI" id="CHEBI:30616"/>
        <dbReference type="ChEBI" id="CHEBI:46858"/>
        <dbReference type="ChEBI" id="CHEBI:61978"/>
        <dbReference type="ChEBI" id="CHEBI:456216"/>
        <dbReference type="EC" id="2.7.12.2"/>
    </reaction>
</comment>
<feature type="non-terminal residue" evidence="13">
    <location>
        <position position="282"/>
    </location>
</feature>
<dbReference type="PROSITE" id="PS00107">
    <property type="entry name" value="PROTEIN_KINASE_ATP"/>
    <property type="match status" value="1"/>
</dbReference>
<protein>
    <recommendedName>
        <fullName evidence="7">mitogen-activated protein kinase kinase</fullName>
        <ecNumber evidence="7">2.7.12.2</ecNumber>
    </recommendedName>
</protein>
<dbReference type="PANTHER" id="PTHR48013:SF9">
    <property type="entry name" value="DUAL SPECIFICITY MITOGEN-ACTIVATED PROTEIN KINASE KINASE 5"/>
    <property type="match status" value="1"/>
</dbReference>
<comment type="catalytic activity">
    <reaction evidence="8">
        <text>L-seryl-[protein] + ATP = O-phospho-L-seryl-[protein] + ADP + H(+)</text>
        <dbReference type="Rhea" id="RHEA:17989"/>
        <dbReference type="Rhea" id="RHEA-COMP:9863"/>
        <dbReference type="Rhea" id="RHEA-COMP:11604"/>
        <dbReference type="ChEBI" id="CHEBI:15378"/>
        <dbReference type="ChEBI" id="CHEBI:29999"/>
        <dbReference type="ChEBI" id="CHEBI:30616"/>
        <dbReference type="ChEBI" id="CHEBI:83421"/>
        <dbReference type="ChEBI" id="CHEBI:456216"/>
        <dbReference type="EC" id="2.7.12.2"/>
    </reaction>
</comment>
<dbReference type="Pfam" id="PF00069">
    <property type="entry name" value="Pkinase"/>
    <property type="match status" value="1"/>
</dbReference>
<gene>
    <name evidence="13" type="ORF">CXG81DRAFT_6645</name>
</gene>
<dbReference type="STRING" id="1555241.A0A4P9X5J8"/>
<dbReference type="PANTHER" id="PTHR48013">
    <property type="entry name" value="DUAL SPECIFICITY MITOGEN-ACTIVATED PROTEIN KINASE KINASE 5-RELATED"/>
    <property type="match status" value="1"/>
</dbReference>
<keyword evidence="3 11" id="KW-0547">Nucleotide-binding</keyword>
<evidence type="ECO:0000256" key="10">
    <source>
        <dbReference type="ARBA" id="ARBA00051693"/>
    </source>
</evidence>
<dbReference type="PROSITE" id="PS50011">
    <property type="entry name" value="PROTEIN_KINASE_DOM"/>
    <property type="match status" value="1"/>
</dbReference>
<evidence type="ECO:0000313" key="13">
    <source>
        <dbReference type="EMBL" id="RKP00372.1"/>
    </source>
</evidence>
<dbReference type="Proteomes" id="UP000274922">
    <property type="component" value="Unassembled WGS sequence"/>
</dbReference>
<dbReference type="InterPro" id="IPR000719">
    <property type="entry name" value="Prot_kinase_dom"/>
</dbReference>
<keyword evidence="4" id="KW-0418">Kinase</keyword>
<evidence type="ECO:0000259" key="12">
    <source>
        <dbReference type="PROSITE" id="PS50011"/>
    </source>
</evidence>
<keyword evidence="2" id="KW-0808">Transferase</keyword>
<comment type="similarity">
    <text evidence="6">Belongs to the protein kinase superfamily. STE Ser/Thr protein kinase family. MAP kinase kinase subfamily.</text>
</comment>
<accession>A0A4P9X5J8</accession>
<dbReference type="EMBL" id="ML014220">
    <property type="protein sequence ID" value="RKP00372.1"/>
    <property type="molecule type" value="Genomic_DNA"/>
</dbReference>
<evidence type="ECO:0000256" key="8">
    <source>
        <dbReference type="ARBA" id="ARBA00049014"/>
    </source>
</evidence>
<dbReference type="Gene3D" id="3.30.200.20">
    <property type="entry name" value="Phosphorylase Kinase, domain 1"/>
    <property type="match status" value="1"/>
</dbReference>
<evidence type="ECO:0000256" key="3">
    <source>
        <dbReference type="ARBA" id="ARBA00022741"/>
    </source>
</evidence>
<evidence type="ECO:0000256" key="9">
    <source>
        <dbReference type="ARBA" id="ARBA00049299"/>
    </source>
</evidence>
<organism evidence="13 14">
    <name type="scientific">Caulochytrium protostelioides</name>
    <dbReference type="NCBI Taxonomy" id="1555241"/>
    <lineage>
        <taxon>Eukaryota</taxon>
        <taxon>Fungi</taxon>
        <taxon>Fungi incertae sedis</taxon>
        <taxon>Chytridiomycota</taxon>
        <taxon>Chytridiomycota incertae sedis</taxon>
        <taxon>Chytridiomycetes</taxon>
        <taxon>Caulochytriales</taxon>
        <taxon>Caulochytriaceae</taxon>
        <taxon>Caulochytrium</taxon>
    </lineage>
</organism>
<evidence type="ECO:0000256" key="1">
    <source>
        <dbReference type="ARBA" id="ARBA00022527"/>
    </source>
</evidence>
<evidence type="ECO:0000256" key="4">
    <source>
        <dbReference type="ARBA" id="ARBA00022777"/>
    </source>
</evidence>
<sequence length="282" mass="31666">LSAERVARESRIAFRHEDLEYIAELGAGSGGTVAQVRYRPSGQLMARKIVSVIVHDESERDKTEKRLLRELKILRICRCPHVVAFYGAFAYEGDISIVMEYMDLGSLEALYRRIGPIPEPVVAHITIAVLRGLVYLYDAHRIVHRDIKPSNILANRRGDIKIADFGVSKALVNGTQARTFTGTQGYLAPERVKASIECSVEADVWSLGLTLMEIATARFPFPPEGHPPLPSVLDLLQFIEEEPAPELPADRFSQAFRDFTQRCLIKDPRHRPHPAMLLADPF</sequence>
<evidence type="ECO:0000313" key="14">
    <source>
        <dbReference type="Proteomes" id="UP000274922"/>
    </source>
</evidence>
<reference evidence="14" key="1">
    <citation type="journal article" date="2018" name="Nat. Microbiol.">
        <title>Leveraging single-cell genomics to expand the fungal tree of life.</title>
        <authorList>
            <person name="Ahrendt S.R."/>
            <person name="Quandt C.A."/>
            <person name="Ciobanu D."/>
            <person name="Clum A."/>
            <person name="Salamov A."/>
            <person name="Andreopoulos B."/>
            <person name="Cheng J.F."/>
            <person name="Woyke T."/>
            <person name="Pelin A."/>
            <person name="Henrissat B."/>
            <person name="Reynolds N.K."/>
            <person name="Benny G.L."/>
            <person name="Smith M.E."/>
            <person name="James T.Y."/>
            <person name="Grigoriev I.V."/>
        </authorList>
    </citation>
    <scope>NUCLEOTIDE SEQUENCE [LARGE SCALE GENOMIC DNA]</scope>
    <source>
        <strain evidence="14">ATCC 52028</strain>
    </source>
</reference>
<dbReference type="InterPro" id="IPR011009">
    <property type="entry name" value="Kinase-like_dom_sf"/>
</dbReference>
<dbReference type="AlphaFoldDB" id="A0A4P9X5J8"/>
<dbReference type="FunFam" id="3.30.200.20:FF:000040">
    <property type="entry name" value="Dual specificity mitogen-activated protein kinase kinase"/>
    <property type="match status" value="1"/>
</dbReference>
<dbReference type="GO" id="GO:0004708">
    <property type="term" value="F:MAP kinase kinase activity"/>
    <property type="evidence" value="ECO:0007669"/>
    <property type="project" value="UniProtKB-EC"/>
</dbReference>
<evidence type="ECO:0000256" key="7">
    <source>
        <dbReference type="ARBA" id="ARBA00038999"/>
    </source>
</evidence>
<evidence type="ECO:0000256" key="5">
    <source>
        <dbReference type="ARBA" id="ARBA00022840"/>
    </source>
</evidence>
<feature type="binding site" evidence="11">
    <location>
        <position position="48"/>
    </location>
    <ligand>
        <name>ATP</name>
        <dbReference type="ChEBI" id="CHEBI:30616"/>
    </ligand>
</feature>
<dbReference type="PIRSF" id="PIRSF000654">
    <property type="entry name" value="Integrin-linked_kinase"/>
    <property type="match status" value="1"/>
</dbReference>
<dbReference type="InterPro" id="IPR017441">
    <property type="entry name" value="Protein_kinase_ATP_BS"/>
</dbReference>
<keyword evidence="14" id="KW-1185">Reference proteome</keyword>
<comment type="catalytic activity">
    <reaction evidence="9">
        <text>L-threonyl-[protein] + ATP = O-phospho-L-threonyl-[protein] + ADP + H(+)</text>
        <dbReference type="Rhea" id="RHEA:46608"/>
        <dbReference type="Rhea" id="RHEA-COMP:11060"/>
        <dbReference type="Rhea" id="RHEA-COMP:11605"/>
        <dbReference type="ChEBI" id="CHEBI:15378"/>
        <dbReference type="ChEBI" id="CHEBI:30013"/>
        <dbReference type="ChEBI" id="CHEBI:30616"/>
        <dbReference type="ChEBI" id="CHEBI:61977"/>
        <dbReference type="ChEBI" id="CHEBI:456216"/>
        <dbReference type="EC" id="2.7.12.2"/>
    </reaction>
</comment>
<feature type="non-terminal residue" evidence="13">
    <location>
        <position position="1"/>
    </location>
</feature>
<evidence type="ECO:0000256" key="11">
    <source>
        <dbReference type="PROSITE-ProRule" id="PRU10141"/>
    </source>
</evidence>